<feature type="domain" description="C2H2-type" evidence="3">
    <location>
        <begin position="524"/>
        <end position="546"/>
    </location>
</feature>
<sequence length="931" mass="105121">MSFNRGVKRNSFGNVRNNFGRSGGGGGGGIGGGNGGGNTGMTGGQNNRGMNPWESGSMPGRGILPTPNNNLSINSSQAELVIVSNLLNNLIRTQQEPQPQVPSLLSLGTSLSNPLSNFRNQGNFGNNGRFNDRLQRLGNNKNQQQPQRAQPYNKMGNNRARDGVAGRRGPSSAQFRAQSQSGNQRNNGNQNQHRNDKNTKASKKNETSKKEQLDVKKNNEKPITENVVKSEEAEESQDKKRDWKDEKKDVDATVVKKIDDKATANNNKKNDDNNGGKKIETRHADSRYSAVPTTQMTCHVCTKRMWDGSSFENHLRGRAHQLMMEKLDESYKLKVDLMRHELRVSEEQREMSLNNSKRRGKKVSVDLNVREYCTMCDLNFYGTLTNHRKSDKHQQLKTFLHPRCVPCSKEFPSRIEYDEHRLTPGHMINTVQTEEQKKTKKQKLAKGESEVCNANDEEKDTQINEVNKTTDKDEEPLTDNTEYLLDITDDMDMKKYKIPSQKYFKQKQIKIGSSMIKEVQGYHCDKCRKFMLTPDDVSMHLKTVTHYKNFVAEVKLLTTPVEKVEETVNPTTATPVETPTTETTATTADESSEMKVDEKDTTTEEPSTVNDDDNKEENNQDNDDDNDHDGNFKRRKLDTTSTTTTTENNDDKINDIDDKIDSQMDEIDDIDDDIEDLQNIIDNSDENNKIQDTNENDNLINDIINDKINDDVENNGIKESMNIQNELKNNCNDDEEEEGDVSMMSVEAFGDKPKIDNKTTENNDVKVAEVIVEKIDDKNEKPVSSDNQVSQDKKIVEQSIIPEKIIEKTVVPEKTVEKVIVPEKTVEKTVVPDKVAEKIPEKVIEKKIVPEKTPIPAKIAEEIKKVIDSMPEAPPAPIISSPINQHHRHSLNNSKNHSPNMHTPNKSPRGGGGFRGNRGNRGTQRARRSRR</sequence>
<feature type="region of interest" description="Disordered" evidence="2">
    <location>
        <begin position="566"/>
        <end position="657"/>
    </location>
</feature>
<feature type="region of interest" description="Disordered" evidence="2">
    <location>
        <begin position="1"/>
        <end position="70"/>
    </location>
</feature>
<dbReference type="Proteomes" id="UP000639338">
    <property type="component" value="Unassembled WGS sequence"/>
</dbReference>
<evidence type="ECO:0000313" key="5">
    <source>
        <dbReference type="Proteomes" id="UP000639338"/>
    </source>
</evidence>
<keyword evidence="1" id="KW-0175">Coiled coil</keyword>
<feature type="domain" description="C2H2-type" evidence="3">
    <location>
        <begin position="298"/>
        <end position="320"/>
    </location>
</feature>
<evidence type="ECO:0000259" key="3">
    <source>
        <dbReference type="PROSITE" id="PS00028"/>
    </source>
</evidence>
<dbReference type="SUPFAM" id="SSF57667">
    <property type="entry name" value="beta-beta-alpha zinc fingers"/>
    <property type="match status" value="1"/>
</dbReference>
<feature type="compositionally biased region" description="Low complexity" evidence="2">
    <location>
        <begin position="117"/>
        <end position="129"/>
    </location>
</feature>
<evidence type="ECO:0000256" key="1">
    <source>
        <dbReference type="SAM" id="Coils"/>
    </source>
</evidence>
<dbReference type="OrthoDB" id="6378952at2759"/>
<organism evidence="4 5">
    <name type="scientific">Aphidius gifuensis</name>
    <name type="common">Parasitoid wasp</name>
    <dbReference type="NCBI Taxonomy" id="684658"/>
    <lineage>
        <taxon>Eukaryota</taxon>
        <taxon>Metazoa</taxon>
        <taxon>Ecdysozoa</taxon>
        <taxon>Arthropoda</taxon>
        <taxon>Hexapoda</taxon>
        <taxon>Insecta</taxon>
        <taxon>Pterygota</taxon>
        <taxon>Neoptera</taxon>
        <taxon>Endopterygota</taxon>
        <taxon>Hymenoptera</taxon>
        <taxon>Apocrita</taxon>
        <taxon>Ichneumonoidea</taxon>
        <taxon>Braconidae</taxon>
        <taxon>Aphidiinae</taxon>
        <taxon>Aphidius</taxon>
    </lineage>
</organism>
<proteinExistence type="predicted"/>
<dbReference type="InterPro" id="IPR056345">
    <property type="entry name" value="Znf-C2H2_CIZ1"/>
</dbReference>
<feature type="compositionally biased region" description="Acidic residues" evidence="2">
    <location>
        <begin position="610"/>
        <end position="627"/>
    </location>
</feature>
<name>A0A834XLM3_APHGI</name>
<feature type="compositionally biased region" description="Polar residues" evidence="2">
    <location>
        <begin position="891"/>
        <end position="906"/>
    </location>
</feature>
<feature type="coiled-coil region" evidence="1">
    <location>
        <begin position="660"/>
        <end position="687"/>
    </location>
</feature>
<dbReference type="InterPro" id="IPR036236">
    <property type="entry name" value="Znf_C2H2_sf"/>
</dbReference>
<evidence type="ECO:0000256" key="2">
    <source>
        <dbReference type="SAM" id="MobiDB-lite"/>
    </source>
</evidence>
<dbReference type="SMART" id="SM00355">
    <property type="entry name" value="ZnF_C2H2"/>
    <property type="match status" value="3"/>
</dbReference>
<evidence type="ECO:0000313" key="4">
    <source>
        <dbReference type="EMBL" id="KAF7988553.1"/>
    </source>
</evidence>
<protein>
    <recommendedName>
        <fullName evidence="3">C2H2-type domain-containing protein</fullName>
    </recommendedName>
</protein>
<dbReference type="GO" id="GO:0003676">
    <property type="term" value="F:nucleic acid binding"/>
    <property type="evidence" value="ECO:0007669"/>
    <property type="project" value="InterPro"/>
</dbReference>
<dbReference type="InterPro" id="IPR003604">
    <property type="entry name" value="Matrin/U1-like-C_Znf_C2H2"/>
</dbReference>
<dbReference type="InterPro" id="IPR013087">
    <property type="entry name" value="Znf_C2H2_type"/>
</dbReference>
<dbReference type="GO" id="GO:0005634">
    <property type="term" value="C:nucleus"/>
    <property type="evidence" value="ECO:0007669"/>
    <property type="project" value="TreeGrafter"/>
</dbReference>
<gene>
    <name evidence="4" type="ORF">HCN44_001126</name>
</gene>
<dbReference type="PROSITE" id="PS00028">
    <property type="entry name" value="ZINC_FINGER_C2H2_1"/>
    <property type="match status" value="2"/>
</dbReference>
<dbReference type="AlphaFoldDB" id="A0A834XLM3"/>
<reference evidence="4 5" key="1">
    <citation type="submission" date="2020-08" db="EMBL/GenBank/DDBJ databases">
        <title>Aphidius gifuensis genome sequencing and assembly.</title>
        <authorList>
            <person name="Du Z."/>
        </authorList>
    </citation>
    <scope>NUCLEOTIDE SEQUENCE [LARGE SCALE GENOMIC DNA]</scope>
    <source>
        <strain evidence="4">YNYX2018</strain>
        <tissue evidence="4">Adults</tissue>
    </source>
</reference>
<feature type="region of interest" description="Disordered" evidence="2">
    <location>
        <begin position="871"/>
        <end position="931"/>
    </location>
</feature>
<feature type="compositionally biased region" description="Polar residues" evidence="2">
    <location>
        <begin position="137"/>
        <end position="150"/>
    </location>
</feature>
<feature type="region of interest" description="Disordered" evidence="2">
    <location>
        <begin position="116"/>
        <end position="286"/>
    </location>
</feature>
<dbReference type="Pfam" id="PF23330">
    <property type="entry name" value="zf-C2H2_14"/>
    <property type="match status" value="1"/>
</dbReference>
<dbReference type="PANTHER" id="PTHR15491">
    <property type="match status" value="1"/>
</dbReference>
<dbReference type="PANTHER" id="PTHR15491:SF9">
    <property type="entry name" value="CIP1-INTERACTING ZINC FINGER PROTEIN"/>
    <property type="match status" value="1"/>
</dbReference>
<feature type="compositionally biased region" description="Low complexity" evidence="2">
    <location>
        <begin position="178"/>
        <end position="192"/>
    </location>
</feature>
<feature type="compositionally biased region" description="Gly residues" evidence="2">
    <location>
        <begin position="21"/>
        <end position="43"/>
    </location>
</feature>
<dbReference type="InterPro" id="IPR026811">
    <property type="entry name" value="CIZ1"/>
</dbReference>
<dbReference type="GO" id="GO:0008270">
    <property type="term" value="F:zinc ion binding"/>
    <property type="evidence" value="ECO:0007669"/>
    <property type="project" value="InterPro"/>
</dbReference>
<feature type="compositionally biased region" description="Basic and acidic residues" evidence="2">
    <location>
        <begin position="193"/>
        <end position="286"/>
    </location>
</feature>
<accession>A0A834XLM3</accession>
<keyword evidence="5" id="KW-1185">Reference proteome</keyword>
<dbReference type="EMBL" id="JACMRX010000005">
    <property type="protein sequence ID" value="KAF7988553.1"/>
    <property type="molecule type" value="Genomic_DNA"/>
</dbReference>
<feature type="compositionally biased region" description="Low complexity" evidence="2">
    <location>
        <begin position="567"/>
        <end position="588"/>
    </location>
</feature>
<dbReference type="SMART" id="SM00451">
    <property type="entry name" value="ZnF_U1"/>
    <property type="match status" value="2"/>
</dbReference>
<feature type="compositionally biased region" description="Basic and acidic residues" evidence="2">
    <location>
        <begin position="592"/>
        <end position="602"/>
    </location>
</feature>
<comment type="caution">
    <text evidence="4">The sequence shown here is derived from an EMBL/GenBank/DDBJ whole genome shotgun (WGS) entry which is preliminary data.</text>
</comment>